<dbReference type="EnsemblMetazoa" id="ASIC010590-RA">
    <property type="protein sequence ID" value="ASIC010590-PA"/>
    <property type="gene ID" value="ASIC010590"/>
</dbReference>
<dbReference type="VEuPathDB" id="VectorBase:ASIC010590"/>
<accession>A0A084VXZ6</accession>
<dbReference type="AlphaFoldDB" id="A0A084VXZ6"/>
<protein>
    <submittedName>
        <fullName evidence="1 2">Uncharacterized protein</fullName>
    </submittedName>
</protein>
<evidence type="ECO:0000313" key="1">
    <source>
        <dbReference type="EMBL" id="KFB42840.1"/>
    </source>
</evidence>
<dbReference type="EMBL" id="ATLV01018230">
    <property type="status" value="NOT_ANNOTATED_CDS"/>
    <property type="molecule type" value="Genomic_DNA"/>
</dbReference>
<organism evidence="1">
    <name type="scientific">Anopheles sinensis</name>
    <name type="common">Mosquito</name>
    <dbReference type="NCBI Taxonomy" id="74873"/>
    <lineage>
        <taxon>Eukaryota</taxon>
        <taxon>Metazoa</taxon>
        <taxon>Ecdysozoa</taxon>
        <taxon>Arthropoda</taxon>
        <taxon>Hexapoda</taxon>
        <taxon>Insecta</taxon>
        <taxon>Pterygota</taxon>
        <taxon>Neoptera</taxon>
        <taxon>Endopterygota</taxon>
        <taxon>Diptera</taxon>
        <taxon>Nematocera</taxon>
        <taxon>Culicoidea</taxon>
        <taxon>Culicidae</taxon>
        <taxon>Anophelinae</taxon>
        <taxon>Anopheles</taxon>
    </lineage>
</organism>
<name>A0A084VXZ6_ANOSI</name>
<reference evidence="2" key="2">
    <citation type="submission" date="2020-05" db="UniProtKB">
        <authorList>
            <consortium name="EnsemblMetazoa"/>
        </authorList>
    </citation>
    <scope>IDENTIFICATION</scope>
</reference>
<gene>
    <name evidence="1" type="ORF">ZHAS_00010590</name>
</gene>
<sequence>MKTANVVLVCKRAESFTYTQLHTGSTNRTRGAGNSWSADAIVGNLEIFHQMVRPVLIAFTFLCLVKTQCSSNYLSAL</sequence>
<dbReference type="EMBL" id="KE525226">
    <property type="protein sequence ID" value="KFB42840.1"/>
    <property type="molecule type" value="Genomic_DNA"/>
</dbReference>
<dbReference type="Proteomes" id="UP000030765">
    <property type="component" value="Unassembled WGS sequence"/>
</dbReference>
<keyword evidence="3" id="KW-1185">Reference proteome</keyword>
<evidence type="ECO:0000313" key="3">
    <source>
        <dbReference type="Proteomes" id="UP000030765"/>
    </source>
</evidence>
<proteinExistence type="predicted"/>
<reference evidence="1 3" key="1">
    <citation type="journal article" date="2014" name="BMC Genomics">
        <title>Genome sequence of Anopheles sinensis provides insight into genetics basis of mosquito competence for malaria parasites.</title>
        <authorList>
            <person name="Zhou D."/>
            <person name="Zhang D."/>
            <person name="Ding G."/>
            <person name="Shi L."/>
            <person name="Hou Q."/>
            <person name="Ye Y."/>
            <person name="Xu Y."/>
            <person name="Zhou H."/>
            <person name="Xiong C."/>
            <person name="Li S."/>
            <person name="Yu J."/>
            <person name="Hong S."/>
            <person name="Yu X."/>
            <person name="Zou P."/>
            <person name="Chen C."/>
            <person name="Chang X."/>
            <person name="Wang W."/>
            <person name="Lv Y."/>
            <person name="Sun Y."/>
            <person name="Ma L."/>
            <person name="Shen B."/>
            <person name="Zhu C."/>
        </authorList>
    </citation>
    <scope>NUCLEOTIDE SEQUENCE [LARGE SCALE GENOMIC DNA]</scope>
</reference>
<evidence type="ECO:0000313" key="2">
    <source>
        <dbReference type="EnsemblMetazoa" id="ASIC010590-PA"/>
    </source>
</evidence>